<comment type="caution">
    <text evidence="1">The sequence shown here is derived from an EMBL/GenBank/DDBJ whole genome shotgun (WGS) entry which is preliminary data.</text>
</comment>
<sequence>MAKDQKLSLNPAKISGICGRLMCCLKYENYLYCGKECNCQRSEREVVPKQGSMVITPLGEGKVVRVNRNDKTASVQLTPDNVIQVSWDEIVEANQADI</sequence>
<dbReference type="EMBL" id="VSSQ01090614">
    <property type="protein sequence ID" value="MPN36469.1"/>
    <property type="molecule type" value="Genomic_DNA"/>
</dbReference>
<reference evidence="1" key="1">
    <citation type="submission" date="2019-08" db="EMBL/GenBank/DDBJ databases">
        <authorList>
            <person name="Kucharzyk K."/>
            <person name="Murdoch R.W."/>
            <person name="Higgins S."/>
            <person name="Loffler F."/>
        </authorList>
    </citation>
    <scope>NUCLEOTIDE SEQUENCE</scope>
</reference>
<gene>
    <name evidence="1" type="ORF">SDC9_183978</name>
</gene>
<proteinExistence type="predicted"/>
<evidence type="ECO:0008006" key="2">
    <source>
        <dbReference type="Google" id="ProtNLM"/>
    </source>
</evidence>
<dbReference type="AlphaFoldDB" id="A0A645HEA9"/>
<organism evidence="1">
    <name type="scientific">bioreactor metagenome</name>
    <dbReference type="NCBI Taxonomy" id="1076179"/>
    <lineage>
        <taxon>unclassified sequences</taxon>
        <taxon>metagenomes</taxon>
        <taxon>ecological metagenomes</taxon>
    </lineage>
</organism>
<accession>A0A645HEA9</accession>
<protein>
    <recommendedName>
        <fullName evidence="2">PSP1 C-terminal domain-containing protein</fullName>
    </recommendedName>
</protein>
<evidence type="ECO:0000313" key="1">
    <source>
        <dbReference type="EMBL" id="MPN36469.1"/>
    </source>
</evidence>
<name>A0A645HEA9_9ZZZZ</name>